<dbReference type="EMBL" id="LAZR01001519">
    <property type="protein sequence ID" value="KKN43323.1"/>
    <property type="molecule type" value="Genomic_DNA"/>
</dbReference>
<dbReference type="Pfam" id="PF14863">
    <property type="entry name" value="Alkyl_sulf_dimr"/>
    <property type="match status" value="1"/>
</dbReference>
<dbReference type="InterPro" id="IPR001279">
    <property type="entry name" value="Metallo-B-lactamas"/>
</dbReference>
<dbReference type="InterPro" id="IPR052195">
    <property type="entry name" value="Bact_Alkyl/Aryl-Sulfatase"/>
</dbReference>
<dbReference type="InterPro" id="IPR038536">
    <property type="entry name" value="Alkyl/aryl-sulf_dimr_sf"/>
</dbReference>
<feature type="domain" description="Metallo-beta-lactamase" evidence="2">
    <location>
        <begin position="47"/>
        <end position="246"/>
    </location>
</feature>
<dbReference type="PANTHER" id="PTHR43223">
    <property type="entry name" value="ALKYL/ARYL-SULFATASE"/>
    <property type="match status" value="1"/>
</dbReference>
<sequence>MGKVLELAEDLWTGKKDTFTYHPFGMPRGLELIDDRDTNRTWFYRGFSNSIIRESNEGLIIVDPGALFDIRERFRAVRKVSQQRLNTAIFSHGHVDHVGLRDFLKESKRKGWPSPQVIGHKSMIDRFDRYKLTESWNGYINLRQFRGNQGEPMFPTNFYYPDKIYEEELALKIGGVDIQLKHARGETNDHTWVFFPDSGVLCTGDLFIWAVPNAGNPQKVQRYANEWAIALREMASKNPKILCPGHGVPIIGKERVNEALNNTATLLESLHKQTIDLMNKGVSLDTVIHNVKSPDHLLKKPYLKPVYDEPEFIVRNIWRLYGGWYDGTPSHLKPAPEAAQASEIANLSGGAIKLAERAKELLNQGNLRLACHLAEWAFLSSPDDSLVRKIASDVFTARAKAETSTMAIGIYLSAARDMSEEPEGGPPGNTIIFSQDERREKE</sequence>
<protein>
    <recommendedName>
        <fullName evidence="2">Metallo-beta-lactamase domain-containing protein</fullName>
    </recommendedName>
</protein>
<proteinExistence type="predicted"/>
<accession>A0A0F9TPL5</accession>
<dbReference type="SUPFAM" id="SSF56281">
    <property type="entry name" value="Metallo-hydrolase/oxidoreductase"/>
    <property type="match status" value="1"/>
</dbReference>
<evidence type="ECO:0000256" key="1">
    <source>
        <dbReference type="SAM" id="MobiDB-lite"/>
    </source>
</evidence>
<dbReference type="AlphaFoldDB" id="A0A0F9TPL5"/>
<gene>
    <name evidence="3" type="ORF">LCGC14_0704430</name>
</gene>
<dbReference type="PANTHER" id="PTHR43223:SF2">
    <property type="entry name" value="METALLO-BETA-LACTAMASE DOMAIN-CONTAINING PROTEIN"/>
    <property type="match status" value="1"/>
</dbReference>
<name>A0A0F9TPL5_9ZZZZ</name>
<dbReference type="Pfam" id="PF00753">
    <property type="entry name" value="Lactamase_B"/>
    <property type="match status" value="1"/>
</dbReference>
<evidence type="ECO:0000259" key="2">
    <source>
        <dbReference type="SMART" id="SM00849"/>
    </source>
</evidence>
<dbReference type="InterPro" id="IPR036866">
    <property type="entry name" value="RibonucZ/Hydroxyglut_hydro"/>
</dbReference>
<organism evidence="3">
    <name type="scientific">marine sediment metagenome</name>
    <dbReference type="NCBI Taxonomy" id="412755"/>
    <lineage>
        <taxon>unclassified sequences</taxon>
        <taxon>metagenomes</taxon>
        <taxon>ecological metagenomes</taxon>
    </lineage>
</organism>
<dbReference type="SMART" id="SM00849">
    <property type="entry name" value="Lactamase_B"/>
    <property type="match status" value="1"/>
</dbReference>
<reference evidence="3" key="1">
    <citation type="journal article" date="2015" name="Nature">
        <title>Complex archaea that bridge the gap between prokaryotes and eukaryotes.</title>
        <authorList>
            <person name="Spang A."/>
            <person name="Saw J.H."/>
            <person name="Jorgensen S.L."/>
            <person name="Zaremba-Niedzwiedzka K."/>
            <person name="Martijn J."/>
            <person name="Lind A.E."/>
            <person name="van Eijk R."/>
            <person name="Schleper C."/>
            <person name="Guy L."/>
            <person name="Ettema T.J."/>
        </authorList>
    </citation>
    <scope>NUCLEOTIDE SEQUENCE</scope>
</reference>
<dbReference type="GO" id="GO:0046983">
    <property type="term" value="F:protein dimerization activity"/>
    <property type="evidence" value="ECO:0007669"/>
    <property type="project" value="InterPro"/>
</dbReference>
<dbReference type="Gene3D" id="3.60.15.30">
    <property type="entry name" value="Metallo-beta-lactamase domain"/>
    <property type="match status" value="1"/>
</dbReference>
<evidence type="ECO:0000313" key="3">
    <source>
        <dbReference type="EMBL" id="KKN43323.1"/>
    </source>
</evidence>
<feature type="region of interest" description="Disordered" evidence="1">
    <location>
        <begin position="418"/>
        <end position="442"/>
    </location>
</feature>
<comment type="caution">
    <text evidence="3">The sequence shown here is derived from an EMBL/GenBank/DDBJ whole genome shotgun (WGS) entry which is preliminary data.</text>
</comment>
<dbReference type="Gene3D" id="1.25.40.880">
    <property type="entry name" value="Alkyl sulfatase, dimerisation domain"/>
    <property type="match status" value="1"/>
</dbReference>
<dbReference type="InterPro" id="IPR029228">
    <property type="entry name" value="Alkyl_sulf_dimr"/>
</dbReference>